<dbReference type="InterPro" id="IPR036300">
    <property type="entry name" value="MIR_dom_sf"/>
</dbReference>
<evidence type="ECO:0000313" key="16">
    <source>
        <dbReference type="EMBL" id="RWS03738.1"/>
    </source>
</evidence>
<keyword evidence="11 13" id="KW-1071">Ligand-gated ion channel</keyword>
<dbReference type="GO" id="GO:0070679">
    <property type="term" value="F:inositol 1,4,5 trisphosphate binding"/>
    <property type="evidence" value="ECO:0007669"/>
    <property type="project" value="UniProtKB-UniRule"/>
</dbReference>
<dbReference type="InterPro" id="IPR005821">
    <property type="entry name" value="Ion_trans_dom"/>
</dbReference>
<dbReference type="Pfam" id="PF01365">
    <property type="entry name" value="RYDR_ITPR"/>
    <property type="match status" value="2"/>
</dbReference>
<keyword evidence="17" id="KW-1185">Reference proteome</keyword>
<dbReference type="InterPro" id="IPR015925">
    <property type="entry name" value="Ryanodine_IP3_receptor"/>
</dbReference>
<keyword evidence="12 13" id="KW-0407">Ion channel</keyword>
<dbReference type="SUPFAM" id="SSF82109">
    <property type="entry name" value="MIR domain"/>
    <property type="match status" value="2"/>
</dbReference>
<dbReference type="PROSITE" id="PS50919">
    <property type="entry name" value="MIR"/>
    <property type="match status" value="2"/>
</dbReference>
<evidence type="ECO:0000256" key="6">
    <source>
        <dbReference type="ARBA" id="ARBA00022824"/>
    </source>
</evidence>
<keyword evidence="13" id="KW-0107">Calcium channel</keyword>
<keyword evidence="10 13" id="KW-0675">Receptor</keyword>
<dbReference type="InterPro" id="IPR014821">
    <property type="entry name" value="Ins145_P3_rcpt"/>
</dbReference>
<dbReference type="PANTHER" id="PTHR45816">
    <property type="entry name" value="MIR DOMAIN-CONTAINING PROTEIN"/>
    <property type="match status" value="1"/>
</dbReference>
<dbReference type="InterPro" id="IPR035910">
    <property type="entry name" value="RyR/IP3R_RIH_dom_sf"/>
</dbReference>
<dbReference type="Gene3D" id="1.10.287.70">
    <property type="match status" value="1"/>
</dbReference>
<feature type="transmembrane region" description="Helical" evidence="13">
    <location>
        <begin position="2104"/>
        <end position="2121"/>
    </location>
</feature>
<feature type="transmembrane region" description="Helical" evidence="13">
    <location>
        <begin position="2208"/>
        <end position="2230"/>
    </location>
</feature>
<evidence type="ECO:0000256" key="7">
    <source>
        <dbReference type="ARBA" id="ARBA00022989"/>
    </source>
</evidence>
<keyword evidence="13" id="KW-0106">Calcium</keyword>
<accession>A0A3S3P2H7</accession>
<keyword evidence="8 13" id="KW-0406">Ion transport</keyword>
<keyword evidence="5" id="KW-0677">Repeat</keyword>
<dbReference type="InterPro" id="IPR013662">
    <property type="entry name" value="RIH_assoc-dom"/>
</dbReference>
<feature type="transmembrane region" description="Helical" evidence="13">
    <location>
        <begin position="2047"/>
        <end position="2069"/>
    </location>
</feature>
<dbReference type="Pfam" id="PF08709">
    <property type="entry name" value="Ins145_P3_rec"/>
    <property type="match status" value="1"/>
</dbReference>
<evidence type="ECO:0000259" key="15">
    <source>
        <dbReference type="PROSITE" id="PS50919"/>
    </source>
</evidence>
<evidence type="ECO:0000256" key="14">
    <source>
        <dbReference type="SAM" id="Coils"/>
    </source>
</evidence>
<keyword evidence="3 13" id="KW-0813">Transport</keyword>
<dbReference type="Proteomes" id="UP000285301">
    <property type="component" value="Unassembled WGS sequence"/>
</dbReference>
<keyword evidence="7 13" id="KW-1133">Transmembrane helix</keyword>
<evidence type="ECO:0000256" key="11">
    <source>
        <dbReference type="ARBA" id="ARBA00023286"/>
    </source>
</evidence>
<evidence type="ECO:0000256" key="10">
    <source>
        <dbReference type="ARBA" id="ARBA00023170"/>
    </source>
</evidence>
<organism evidence="16 17">
    <name type="scientific">Dinothrombium tinctorium</name>
    <dbReference type="NCBI Taxonomy" id="1965070"/>
    <lineage>
        <taxon>Eukaryota</taxon>
        <taxon>Metazoa</taxon>
        <taxon>Ecdysozoa</taxon>
        <taxon>Arthropoda</taxon>
        <taxon>Chelicerata</taxon>
        <taxon>Arachnida</taxon>
        <taxon>Acari</taxon>
        <taxon>Acariformes</taxon>
        <taxon>Trombidiformes</taxon>
        <taxon>Prostigmata</taxon>
        <taxon>Anystina</taxon>
        <taxon>Parasitengona</taxon>
        <taxon>Trombidioidea</taxon>
        <taxon>Trombidiidae</taxon>
        <taxon>Dinothrombium</taxon>
    </lineage>
</organism>
<comment type="subcellular location">
    <subcellularLocation>
        <location evidence="1 13">Endoplasmic reticulum membrane</location>
        <topology evidence="1 13">Multi-pass membrane protein</topology>
    </subcellularLocation>
</comment>
<gene>
    <name evidence="16" type="ORF">B4U79_11172</name>
</gene>
<keyword evidence="4 13" id="KW-0812">Transmembrane</keyword>
<dbReference type="Pfam" id="PF02815">
    <property type="entry name" value="MIR"/>
    <property type="match status" value="1"/>
</dbReference>
<feature type="transmembrane region" description="Helical" evidence="13">
    <location>
        <begin position="2313"/>
        <end position="2335"/>
    </location>
</feature>
<proteinExistence type="inferred from homology"/>
<dbReference type="SUPFAM" id="SSF100909">
    <property type="entry name" value="IP3 receptor type 1 binding core, domain 2"/>
    <property type="match status" value="2"/>
</dbReference>
<evidence type="ECO:0000256" key="2">
    <source>
        <dbReference type="ARBA" id="ARBA00009453"/>
    </source>
</evidence>
<evidence type="ECO:0000256" key="13">
    <source>
        <dbReference type="RuleBase" id="RU368044"/>
    </source>
</evidence>
<comment type="domain">
    <text evidence="13">The receptor contains a calcium channel in its C-terminal extremity. Its large N-terminal cytoplasmic region has the ligand-binding site in the N-terminus and modulatory sites in the middle portion immediately upstream of the channel region.</text>
</comment>
<evidence type="ECO:0000256" key="8">
    <source>
        <dbReference type="ARBA" id="ARBA00023065"/>
    </source>
</evidence>
<evidence type="ECO:0000256" key="12">
    <source>
        <dbReference type="ARBA" id="ARBA00023303"/>
    </source>
</evidence>
<dbReference type="InterPro" id="IPR000699">
    <property type="entry name" value="RIH_dom"/>
</dbReference>
<dbReference type="GO" id="GO:0005220">
    <property type="term" value="F:inositol 1,4,5-trisphosphate-gated calcium channel activity"/>
    <property type="evidence" value="ECO:0007669"/>
    <property type="project" value="UniProtKB-UniRule"/>
</dbReference>
<feature type="transmembrane region" description="Helical" evidence="13">
    <location>
        <begin position="2081"/>
        <end position="2098"/>
    </location>
</feature>
<keyword evidence="6 13" id="KW-0256">Endoplasmic reticulum</keyword>
<dbReference type="Gene3D" id="2.80.10.50">
    <property type="match status" value="2"/>
</dbReference>
<comment type="subunit">
    <text evidence="13">Homotetramer.</text>
</comment>
<feature type="non-terminal residue" evidence="16">
    <location>
        <position position="2457"/>
    </location>
</feature>
<evidence type="ECO:0000313" key="17">
    <source>
        <dbReference type="Proteomes" id="UP000285301"/>
    </source>
</evidence>
<dbReference type="PRINTS" id="PR00779">
    <property type="entry name" value="INSP3RECEPTR"/>
</dbReference>
<dbReference type="Gene3D" id="1.25.10.30">
    <property type="entry name" value="IP3 receptor type 1 binding core, RIH domain"/>
    <property type="match status" value="1"/>
</dbReference>
<comment type="function">
    <text evidence="13">Receptor for inositol 1,4,5-trisphosphate, a second messenger that mediates the release of intracellular calcium.</text>
</comment>
<keyword evidence="14" id="KW-0175">Coiled coil</keyword>
<evidence type="ECO:0000256" key="9">
    <source>
        <dbReference type="ARBA" id="ARBA00023136"/>
    </source>
</evidence>
<dbReference type="OrthoDB" id="6416577at2759"/>
<feature type="non-terminal residue" evidence="16">
    <location>
        <position position="1"/>
    </location>
</feature>
<dbReference type="Pfam" id="PF00520">
    <property type="entry name" value="Ion_trans"/>
    <property type="match status" value="1"/>
</dbReference>
<evidence type="ECO:0000256" key="4">
    <source>
        <dbReference type="ARBA" id="ARBA00022692"/>
    </source>
</evidence>
<keyword evidence="13" id="KW-0109">Calcium transport</keyword>
<dbReference type="STRING" id="1965070.A0A3S3P2H7"/>
<feature type="transmembrane region" description="Helical" evidence="13">
    <location>
        <begin position="2160"/>
        <end position="2187"/>
    </location>
</feature>
<dbReference type="Pfam" id="PF08454">
    <property type="entry name" value="RIH_assoc"/>
    <property type="match status" value="1"/>
</dbReference>
<evidence type="ECO:0000256" key="1">
    <source>
        <dbReference type="ARBA" id="ARBA00004477"/>
    </source>
</evidence>
<reference evidence="16 17" key="1">
    <citation type="journal article" date="2018" name="Gigascience">
        <title>Genomes of trombidid mites reveal novel predicted allergens and laterally-transferred genes associated with secondary metabolism.</title>
        <authorList>
            <person name="Dong X."/>
            <person name="Chaisiri K."/>
            <person name="Xia D."/>
            <person name="Armstrong S.D."/>
            <person name="Fang Y."/>
            <person name="Donnelly M.J."/>
            <person name="Kadowaki T."/>
            <person name="McGarry J.W."/>
            <person name="Darby A.C."/>
            <person name="Makepeace B.L."/>
        </authorList>
    </citation>
    <scope>NUCLEOTIDE SEQUENCE [LARGE SCALE GENOMIC DNA]</scope>
    <source>
        <strain evidence="16">UoL-WK</strain>
    </source>
</reference>
<dbReference type="GO" id="GO:0005789">
    <property type="term" value="C:endoplasmic reticulum membrane"/>
    <property type="evidence" value="ECO:0007669"/>
    <property type="project" value="UniProtKB-SubCell"/>
</dbReference>
<feature type="domain" description="MIR" evidence="15">
    <location>
        <begin position="138"/>
        <end position="194"/>
    </location>
</feature>
<dbReference type="EMBL" id="NCKU01006200">
    <property type="protein sequence ID" value="RWS03738.1"/>
    <property type="molecule type" value="Genomic_DNA"/>
</dbReference>
<dbReference type="InterPro" id="IPR016093">
    <property type="entry name" value="MIR_motif"/>
</dbReference>
<feature type="coiled-coil region" evidence="14">
    <location>
        <begin position="2430"/>
        <end position="2457"/>
    </location>
</feature>
<protein>
    <recommendedName>
        <fullName evidence="13">Inositol 1,4,5-trisphosphate receptor</fullName>
    </recommendedName>
</protein>
<name>A0A3S3P2H7_9ACAR</name>
<dbReference type="GO" id="GO:0051209">
    <property type="term" value="P:release of sequestered calcium ion into cytosol"/>
    <property type="evidence" value="ECO:0007669"/>
    <property type="project" value="UniProtKB-UniRule"/>
</dbReference>
<dbReference type="PANTHER" id="PTHR45816:SF4">
    <property type="entry name" value="RYR_IP3R HOMOLOGY ASSOCIATED DOMAIN-CONTAINING PROTEIN"/>
    <property type="match status" value="1"/>
</dbReference>
<comment type="caution">
    <text evidence="16">The sequence shown here is derived from an EMBL/GenBank/DDBJ whole genome shotgun (WGS) entry which is preliminary data.</text>
</comment>
<sequence>DAAECEKKRNQAENANAVGKRVRYGNVVQLLHLSSNRYLTVNKRLPAAVQKDSTKVYFDPTGNNGSWFQIMPFYKIRSYGDLVSASDRIILQSVSTGHPLHASTSVLPDFPTCREVNSNSHSTSWKLSLFLSYQENIEGVLKGGDIIRLFHAEQEKYLTVDEHNNKQVVFLRTTGRETATSATSSKALWEVKVRTKKIWRSGIAYWNSQLSFKHLATKQFLTAKAIKGREDCLGVIDITSDIGENELFKLVSTTFSKEEYIPQNACVWLSHVRSNSWVQSSNTPIDSEAERPVMFEVVCKQSMEDKEAFKIIPVPISEVRDLDFVNDAYKVLNSMFEKFAKGALNQYEKRLLTQLLHDIVYFIADLENHAKKLDPLLYEFREVNRLRQKLLREQNVLRLLFDYLEAPFQDSRIAPEVREQLDVCVYIPYRNICCLCYKILKLSLQKYRKNQEYIAQWFSFMQKQIGYDILAEETITALLHSNQELLKRHITKAEIETFITYIRKNKEGRFFDYLRDLCCSNNKAISTIQELICNTVLSAKNSDILIGTKLVVKDIGEENEGRDNFKVILCHNNTCKNLTDICNRAKNGSEEDANLLDYYRHQLDLFSNMCLDRQYLAINKLSPEIPIPLIQKCISDTSLPFDLRAAFCRLLFHLHVNRDPQQKISPVKYARLWSEIPRQLSIEDYGNSVTKIRRQSSLMREAFQKNFIETISFVKSYLINLKRRIRELPSNYSEENTLALEIVKLARELVYFGFYRFSQVLGLTKVLLEIVDALSNTDSLINATSIDGEENVFDTFDAEEKRFSSDFLSIIQTLTPSQNYGSLKDLTNIRPEDNTIKEIKLKIVEMIQFLIDIRLDYRVLSVLSLIKREFDEYENVSDQNEKVIIDRAKLLYFVTDKIEQLTRADKNKSDPDFDGLGDNFLNVVIYLTLHDYPPLVSGAFKVLFRHFSQRREILETLKQVQILVSDTDAKNYQVIKNDLDNLKILVEKAELWLCDEEKEDISVELYSSNEFEQNESSNNNERIYSKPVYEDNYPQVVLEKVEAANFETVKRILIRLTNLCYDDSVGIPDSEIRPQAHEQILLKNMGAHTIILELLQICYDKKHVRHANIILELVHRFLQAFCHENKANQALLSNHIEIFLNSGLLEAKTISCIFKNNFALCNEVSPKILDHFIRCIEVNGKHEEYLKVLLILVKAEDIVIRKSQNFIMQELINDDDDILLLFNDNKSLNQLYEMNENFDEQAAKALKYHTCLVNLLSVCTEGKNAFTEVKCSSLISLETIVKMITHPICDLDMKAAYVSLLINCFIHTETEGKEIYTSNHIWTIFENLLLDVSKLKDRFQSADLQEFVADSFVNLVLSFFQSPFSYQSTHDEDRRKIFIRIIESLFSLKTCSWISYAKRNVFEDCAKDLVKIAHFRRIVVPNHLQRHLSEDELKLNVSNGVVIYHPHQKSSSPKKRLHLNIFNRSHVSVRESSIVDNLQGLISTLEIQLRSKTDAEFSVLADIVLKGEHLFHSSSNLKKKCEKGGLVRKFAEHCVLLVQIKETASCATILKMFKDIAETNMRFNEKCEELRHHILKSCFEPSFLARHLKECTQHKAVSKSSDLKHINPGFKTIIRSQQTLSEVQNFLNNQGVTNLIIDLIIDNSNKEIFAKSLELGITMLEGGNQFVQNTIFNILANEDKGGKFLKVIHEKVDAACKKTKLWAEAGDNLSPDILIMKLILRFLQLTCENHNSKLQNYLRDQRNKINYNLVSETVMFLHFMCGFTSGYPGGMSFARNDSNSLIWFDLIIQTIKTLVEFCQGPCYENQNCIVMHKSNTVDLIISIVTSDINEKESARVDYVMALKNNAVELLLALVESRTDPQNFERILFNMNVKKLVATFCDAFHKKFSSSNTVFFVNKDNLLCTLNPDDIVSPKMFGHNVYIFCHLLSRYSDELASYLKAESDCENTHLINLPPQLLDAVKYYRENTAQVEVVRKDMTIERIVFPVPEICHFLSPESKMKIFLTTKRDEKGSKIADFFERTTEIMKEMKWQRKLRNQKLLFWVSRRISTWSLISFNLILVINLIIAMYYPFEKQAYKLDTRISVFIWIASLISLISVVIFSSKFGAQILFAAIIFRFLYTFDAEPILLILRIANLIVSIIYVISAIGNKGPFIKALDSEIAYHCISLTICALGFIHPFFYSILLLAIVYQEETLRNVIRSVTKNGKSLILTVLLALVLVYIFSILGYMFFNHDFLIEFDRKDNLTVMCDSNNSSCYVVEEDTKLKERVCEGSLVNCIITTLNLGLRSGGGIGDKLRNPRVGEMQFISRVVFDLLFFFVHNIIILNVLLGIIVDTFGGLRTEKELKESILTNTCFICGLSRTAFDNRKVSFEHHIKNEHNLYHYLYFVVMLKLKNPMEYTGPESYVAHLVEEENLSWYPRMQALSLSENATENEQNEMNMLKKLVLSLRDEVKQLREQ</sequence>
<keyword evidence="9 13" id="KW-0472">Membrane</keyword>
<dbReference type="SMART" id="SM00472">
    <property type="entry name" value="MIR"/>
    <property type="match status" value="4"/>
</dbReference>
<comment type="similarity">
    <text evidence="2 13">Belongs to the InsP3 receptor family.</text>
</comment>
<feature type="transmembrane region" description="Helical" evidence="13">
    <location>
        <begin position="2128"/>
        <end position="2148"/>
    </location>
</feature>
<feature type="domain" description="MIR" evidence="15">
    <location>
        <begin position="19"/>
        <end position="73"/>
    </location>
</feature>
<evidence type="ECO:0000256" key="5">
    <source>
        <dbReference type="ARBA" id="ARBA00022737"/>
    </source>
</evidence>
<evidence type="ECO:0000256" key="3">
    <source>
        <dbReference type="ARBA" id="ARBA00022448"/>
    </source>
</evidence>
<dbReference type="InterPro" id="IPR000493">
    <property type="entry name" value="InsP3_rcpt"/>
</dbReference>